<proteinExistence type="predicted"/>
<organism evidence="1 2">
    <name type="scientific">Roseibium denhamense</name>
    <dbReference type="NCBI Taxonomy" id="76305"/>
    <lineage>
        <taxon>Bacteria</taxon>
        <taxon>Pseudomonadati</taxon>
        <taxon>Pseudomonadota</taxon>
        <taxon>Alphaproteobacteria</taxon>
        <taxon>Hyphomicrobiales</taxon>
        <taxon>Stappiaceae</taxon>
        <taxon>Roseibium</taxon>
    </lineage>
</organism>
<evidence type="ECO:0000313" key="2">
    <source>
        <dbReference type="Proteomes" id="UP001157914"/>
    </source>
</evidence>
<name>A0ABY1P426_9HYPH</name>
<keyword evidence="2" id="KW-1185">Reference proteome</keyword>
<comment type="caution">
    <text evidence="1">The sequence shown here is derived from an EMBL/GenBank/DDBJ whole genome shotgun (WGS) entry which is preliminary data.</text>
</comment>
<dbReference type="EMBL" id="FXTT01000003">
    <property type="protein sequence ID" value="SMP25893.1"/>
    <property type="molecule type" value="Genomic_DNA"/>
</dbReference>
<gene>
    <name evidence="1" type="ORF">SAMN06265374_2643</name>
</gene>
<sequence length="115" mass="12944">MPGVAAAIMGRRWHRAVRIGYIPIRLTFEIVAVTRGAMVHVQLLPVRNGLQILRLKNNSVWFGQTTTRVADRKHIPNPNRNDCGYQSICKGRFSFRSHVPICVQLLFQGGPDLPA</sequence>
<dbReference type="Proteomes" id="UP001157914">
    <property type="component" value="Unassembled WGS sequence"/>
</dbReference>
<evidence type="ECO:0008006" key="3">
    <source>
        <dbReference type="Google" id="ProtNLM"/>
    </source>
</evidence>
<protein>
    <recommendedName>
        <fullName evidence="3">Secreted protein</fullName>
    </recommendedName>
</protein>
<evidence type="ECO:0000313" key="1">
    <source>
        <dbReference type="EMBL" id="SMP25893.1"/>
    </source>
</evidence>
<accession>A0ABY1P426</accession>
<reference evidence="1 2" key="1">
    <citation type="submission" date="2017-05" db="EMBL/GenBank/DDBJ databases">
        <authorList>
            <person name="Varghese N."/>
            <person name="Submissions S."/>
        </authorList>
    </citation>
    <scope>NUCLEOTIDE SEQUENCE [LARGE SCALE GENOMIC DNA]</scope>
    <source>
        <strain evidence="1 2">DSM 15949</strain>
    </source>
</reference>